<evidence type="ECO:0000256" key="3">
    <source>
        <dbReference type="SAM" id="Phobius"/>
    </source>
</evidence>
<dbReference type="InterPro" id="IPR005225">
    <property type="entry name" value="Small_GTP-bd"/>
</dbReference>
<dbReference type="PANTHER" id="PTHR43681">
    <property type="entry name" value="TRANSMEMBRANE GTPASE FZO"/>
    <property type="match status" value="1"/>
</dbReference>
<dbReference type="PANTHER" id="PTHR43681:SF1">
    <property type="entry name" value="SARCALUMENIN"/>
    <property type="match status" value="1"/>
</dbReference>
<evidence type="ECO:0000259" key="4">
    <source>
        <dbReference type="Pfam" id="PF01926"/>
    </source>
</evidence>
<keyword evidence="3" id="KW-1133">Transmembrane helix</keyword>
<evidence type="ECO:0000313" key="6">
    <source>
        <dbReference type="Proteomes" id="UP000000323"/>
    </source>
</evidence>
<dbReference type="NCBIfam" id="TIGR00231">
    <property type="entry name" value="small_GTP"/>
    <property type="match status" value="1"/>
</dbReference>
<dbReference type="OrthoDB" id="9816479at2"/>
<dbReference type="InterPro" id="IPR006073">
    <property type="entry name" value="GTP-bd"/>
</dbReference>
<organism evidence="5 6">
    <name type="scientific">Thermobaculum terrenum (strain ATCC BAA-798 / CCMEE 7001 / YNP1)</name>
    <dbReference type="NCBI Taxonomy" id="525904"/>
    <lineage>
        <taxon>Bacteria</taxon>
        <taxon>Bacillati</taxon>
        <taxon>Chloroflexota</taxon>
        <taxon>Chloroflexia</taxon>
        <taxon>Candidatus Thermobaculales</taxon>
        <taxon>Candidatus Thermobaculaceae</taxon>
        <taxon>Thermobaculum</taxon>
    </lineage>
</organism>
<dbReference type="InterPro" id="IPR027417">
    <property type="entry name" value="P-loop_NTPase"/>
</dbReference>
<dbReference type="InterPro" id="IPR051943">
    <property type="entry name" value="TRAFAC_Dynamin-like_GTPase"/>
</dbReference>
<evidence type="ECO:0000313" key="5">
    <source>
        <dbReference type="EMBL" id="ACZ41549.1"/>
    </source>
</evidence>
<dbReference type="GO" id="GO:0005525">
    <property type="term" value="F:GTP binding"/>
    <property type="evidence" value="ECO:0007669"/>
    <property type="project" value="UniProtKB-KW"/>
</dbReference>
<dbReference type="Proteomes" id="UP000000323">
    <property type="component" value="Chromosome 1"/>
</dbReference>
<keyword evidence="2" id="KW-0342">GTP-binding</keyword>
<feature type="transmembrane region" description="Helical" evidence="3">
    <location>
        <begin position="473"/>
        <end position="502"/>
    </location>
</feature>
<dbReference type="STRING" id="525904.Tter_0632"/>
<name>D1CF43_THET1</name>
<dbReference type="AlphaFoldDB" id="D1CF43"/>
<dbReference type="EMBL" id="CP001825">
    <property type="protein sequence ID" value="ACZ41549.1"/>
    <property type="molecule type" value="Genomic_DNA"/>
</dbReference>
<keyword evidence="3" id="KW-0812">Transmembrane</keyword>
<dbReference type="KEGG" id="ttr:Tter_0632"/>
<dbReference type="CDD" id="cd09912">
    <property type="entry name" value="DLP_2"/>
    <property type="match status" value="1"/>
</dbReference>
<dbReference type="SUPFAM" id="SSF52540">
    <property type="entry name" value="P-loop containing nucleoside triphosphate hydrolases"/>
    <property type="match status" value="1"/>
</dbReference>
<dbReference type="eggNOG" id="COG0699">
    <property type="taxonomic scope" value="Bacteria"/>
</dbReference>
<gene>
    <name evidence="5" type="ordered locus">Tter_0632</name>
</gene>
<evidence type="ECO:0000256" key="2">
    <source>
        <dbReference type="ARBA" id="ARBA00023134"/>
    </source>
</evidence>
<dbReference type="Pfam" id="PF01926">
    <property type="entry name" value="MMR_HSR1"/>
    <property type="match status" value="1"/>
</dbReference>
<sequence length="589" mass="67885">MTNTKHTVLNEEQNELLRRERQLFSELLEFLRSFDAPRNDIELVEQTLGDLEELFLLVIVGEFNSGKSAFINSLLGRDIEPEGVTPTTDRITLLRWAHENYERVRGDGVLERGQPIDLLREVAIVDTPGTNAIIRHHEELSKGFVPRSDLVLFVTSVDRPFTESEREYLEIIKEWGKKLIVIVNKTDLLSTKEDAENIKEFIQSNMQSLLGITPPIFLVSSKLARRAKVADSQIERDALYKASGFEELEEYILGILEESNRIRLKLESPLGVADQLVSRYTLGINERMSLLEDDFRMTENIDAQLEIYKEDMQRDFSSRRAEIENLIHQLNERGDKWFEENIRIGRFFELVKKNEVQQRFQKEVVGDTTEVIDRHIQELVDWMVDRDLRQWKSIVDYVNRRRQATYDHNLIGEIGGNFEYNRNQLLQSIAQDANKVVQSYDREYEASKLALSIQSAVAQTVAMEVGAVGLGTLVAMLATATAVDVTGLLAASTIAVLGLFVIPNKRRKARNEFRSRTEELRQKLIEVLTRQFGLELQRSIERIREAIAPYTRFVRSEYQKMSKARDVLSEIKKEVEDLRIQIGAPRISA</sequence>
<evidence type="ECO:0000256" key="1">
    <source>
        <dbReference type="ARBA" id="ARBA00022741"/>
    </source>
</evidence>
<feature type="domain" description="G" evidence="4">
    <location>
        <begin position="58"/>
        <end position="185"/>
    </location>
</feature>
<proteinExistence type="predicted"/>
<keyword evidence="6" id="KW-1185">Reference proteome</keyword>
<keyword evidence="3" id="KW-0472">Membrane</keyword>
<reference evidence="6" key="1">
    <citation type="journal article" date="2010" name="Stand. Genomic Sci.">
        <title>Complete genome sequence of 'Thermobaculum terrenum' type strain (YNP1).</title>
        <authorList>
            <person name="Kiss H."/>
            <person name="Cleland D."/>
            <person name="Lapidus A."/>
            <person name="Lucas S."/>
            <person name="Glavina Del Rio T."/>
            <person name="Nolan M."/>
            <person name="Tice H."/>
            <person name="Han C."/>
            <person name="Goodwin L."/>
            <person name="Pitluck S."/>
            <person name="Liolios K."/>
            <person name="Ivanova N."/>
            <person name="Mavromatis K."/>
            <person name="Ovchinnikova G."/>
            <person name="Pati A."/>
            <person name="Chen A."/>
            <person name="Palaniappan K."/>
            <person name="Land M."/>
            <person name="Hauser L."/>
            <person name="Chang Y."/>
            <person name="Jeffries C."/>
            <person name="Lu M."/>
            <person name="Brettin T."/>
            <person name="Detter J."/>
            <person name="Goker M."/>
            <person name="Tindall B."/>
            <person name="Beck B."/>
            <person name="McDermott T."/>
            <person name="Woyke T."/>
            <person name="Bristow J."/>
            <person name="Eisen J."/>
            <person name="Markowitz V."/>
            <person name="Hugenholtz P."/>
            <person name="Kyrpides N."/>
            <person name="Klenk H."/>
            <person name="Cheng J."/>
        </authorList>
    </citation>
    <scope>NUCLEOTIDE SEQUENCE [LARGE SCALE GENOMIC DNA]</scope>
    <source>
        <strain evidence="6">ATCC BAA-798 / YNP1</strain>
    </source>
</reference>
<dbReference type="HOGENOM" id="CLU_014646_1_0_0"/>
<dbReference type="Gene3D" id="3.40.50.300">
    <property type="entry name" value="P-loop containing nucleotide triphosphate hydrolases"/>
    <property type="match status" value="1"/>
</dbReference>
<accession>D1CF43</accession>
<protein>
    <submittedName>
        <fullName evidence="5">Dynamin family protein</fullName>
    </submittedName>
</protein>
<dbReference type="RefSeq" id="WP_012874584.1">
    <property type="nucleotide sequence ID" value="NC_013525.1"/>
</dbReference>
<keyword evidence="1" id="KW-0547">Nucleotide-binding</keyword>